<comment type="caution">
    <text evidence="3">The sequence shown here is derived from an EMBL/GenBank/DDBJ whole genome shotgun (WGS) entry which is preliminary data.</text>
</comment>
<dbReference type="Proteomes" id="UP001372338">
    <property type="component" value="Unassembled WGS sequence"/>
</dbReference>
<evidence type="ECO:0000256" key="2">
    <source>
        <dbReference type="SAM" id="MobiDB-lite"/>
    </source>
</evidence>
<sequence>MPPPPCHAARETTAIADHRHDRHHDHCHASPITPSLWLFSFEPEDYGDYDDYEDEGEGRGEEYEEEEPQKPTKEELEYLELRPNLKESIRRK</sequence>
<dbReference type="GO" id="GO:0005730">
    <property type="term" value="C:nucleolus"/>
    <property type="evidence" value="ECO:0007669"/>
    <property type="project" value="TreeGrafter"/>
</dbReference>
<dbReference type="EMBL" id="JAYWIO010000005">
    <property type="protein sequence ID" value="KAK7260282.1"/>
    <property type="molecule type" value="Genomic_DNA"/>
</dbReference>
<evidence type="ECO:0000313" key="3">
    <source>
        <dbReference type="EMBL" id="KAK7260282.1"/>
    </source>
</evidence>
<accession>A0AAN9EME0</accession>
<keyword evidence="1" id="KW-0175">Coiled coil</keyword>
<gene>
    <name evidence="3" type="ORF">RIF29_26205</name>
</gene>
<organism evidence="3 4">
    <name type="scientific">Crotalaria pallida</name>
    <name type="common">Smooth rattlebox</name>
    <name type="synonym">Crotalaria striata</name>
    <dbReference type="NCBI Taxonomy" id="3830"/>
    <lineage>
        <taxon>Eukaryota</taxon>
        <taxon>Viridiplantae</taxon>
        <taxon>Streptophyta</taxon>
        <taxon>Embryophyta</taxon>
        <taxon>Tracheophyta</taxon>
        <taxon>Spermatophyta</taxon>
        <taxon>Magnoliopsida</taxon>
        <taxon>eudicotyledons</taxon>
        <taxon>Gunneridae</taxon>
        <taxon>Pentapetalae</taxon>
        <taxon>rosids</taxon>
        <taxon>fabids</taxon>
        <taxon>Fabales</taxon>
        <taxon>Fabaceae</taxon>
        <taxon>Papilionoideae</taxon>
        <taxon>50 kb inversion clade</taxon>
        <taxon>genistoids sensu lato</taxon>
        <taxon>core genistoids</taxon>
        <taxon>Crotalarieae</taxon>
        <taxon>Crotalaria</taxon>
    </lineage>
</organism>
<dbReference type="GO" id="GO:0042393">
    <property type="term" value="F:histone binding"/>
    <property type="evidence" value="ECO:0007669"/>
    <property type="project" value="TreeGrafter"/>
</dbReference>
<keyword evidence="4" id="KW-1185">Reference proteome</keyword>
<feature type="region of interest" description="Disordered" evidence="2">
    <location>
        <begin position="47"/>
        <end position="92"/>
    </location>
</feature>
<dbReference type="AlphaFoldDB" id="A0AAN9EME0"/>
<dbReference type="GO" id="GO:0006334">
    <property type="term" value="P:nucleosome assembly"/>
    <property type="evidence" value="ECO:0007669"/>
    <property type="project" value="TreeGrafter"/>
</dbReference>
<name>A0AAN9EME0_CROPI</name>
<dbReference type="PANTHER" id="PTHR22691">
    <property type="entry name" value="YEAST SPT2-RELATED"/>
    <property type="match status" value="1"/>
</dbReference>
<protein>
    <submittedName>
        <fullName evidence="3">Uncharacterized protein</fullName>
    </submittedName>
</protein>
<dbReference type="GO" id="GO:0003677">
    <property type="term" value="F:DNA binding"/>
    <property type="evidence" value="ECO:0007669"/>
    <property type="project" value="TreeGrafter"/>
</dbReference>
<dbReference type="GO" id="GO:0006360">
    <property type="term" value="P:transcription by RNA polymerase I"/>
    <property type="evidence" value="ECO:0007669"/>
    <property type="project" value="TreeGrafter"/>
</dbReference>
<feature type="compositionally biased region" description="Acidic residues" evidence="2">
    <location>
        <begin position="47"/>
        <end position="67"/>
    </location>
</feature>
<feature type="compositionally biased region" description="Basic and acidic residues" evidence="2">
    <location>
        <begin position="68"/>
        <end position="92"/>
    </location>
</feature>
<reference evidence="3 4" key="1">
    <citation type="submission" date="2024-01" db="EMBL/GenBank/DDBJ databases">
        <title>The genomes of 5 underutilized Papilionoideae crops provide insights into root nodulation and disease resistanc.</title>
        <authorList>
            <person name="Yuan L."/>
        </authorList>
    </citation>
    <scope>NUCLEOTIDE SEQUENCE [LARGE SCALE GENOMIC DNA]</scope>
    <source>
        <strain evidence="3">ZHUSHIDOU_FW_LH</strain>
        <tissue evidence="3">Leaf</tissue>
    </source>
</reference>
<proteinExistence type="predicted"/>
<evidence type="ECO:0000256" key="1">
    <source>
        <dbReference type="ARBA" id="ARBA00023054"/>
    </source>
</evidence>
<dbReference type="PANTHER" id="PTHR22691:SF8">
    <property type="entry name" value="PROTEIN SPT2 HOMOLOG"/>
    <property type="match status" value="1"/>
</dbReference>
<evidence type="ECO:0000313" key="4">
    <source>
        <dbReference type="Proteomes" id="UP001372338"/>
    </source>
</evidence>